<protein>
    <recommendedName>
        <fullName evidence="10">Twinfilin</fullName>
    </recommendedName>
</protein>
<dbReference type="GO" id="GO:0005938">
    <property type="term" value="C:cell cortex"/>
    <property type="evidence" value="ECO:0007669"/>
    <property type="project" value="UniProtKB-SubCell"/>
</dbReference>
<dbReference type="FunFam" id="3.40.20.10:FF:000007">
    <property type="entry name" value="Twinfilin-1 isoform 1"/>
    <property type="match status" value="1"/>
</dbReference>
<feature type="compositionally biased region" description="Low complexity" evidence="11">
    <location>
        <begin position="352"/>
        <end position="403"/>
    </location>
</feature>
<evidence type="ECO:0000256" key="9">
    <source>
        <dbReference type="ARBA" id="ARBA00056419"/>
    </source>
</evidence>
<sequence length="418" mass="46252">MSHQSGIKVSDELAKTFADATSNGNTRILRVSIVKESLEPNGSAPVESTFEKDYNKVLEYLDESTPSYLLIRLDDKANTGKYNWLFLSYVPDNAKIRDKMIYASTRASLTKELGDNHFTDSIYGTTKDDVNYDGYKKHLVHKKAEAPLTQRERELEEIKRAEANTATDYQGASTRRTYAPGIAFPFTDKALEALRELQKPKDERKTNFVSLYLEKETIELDTTSDVSINDVHSKLPENAPRFTFYTLTVDNTDVVLFIYTCPSSSKIRERMLYSSSKANVITNASSELNLEVTKKLETSDPSDLTEDYLLEEVRHKKASSGGSGASTAGGGLSIVEQRIQMLSGPKQGGFKRPVAPGRRRPAGATPTATTFANNNNNNNTNNSTSSTTTTESNNDSSSSTNDDSSNKSPETTETTDEQ</sequence>
<evidence type="ECO:0000256" key="5">
    <source>
        <dbReference type="ARBA" id="ARBA00022737"/>
    </source>
</evidence>
<gene>
    <name evidence="13" type="ORF">INT45_011054</name>
</gene>
<evidence type="ECO:0000256" key="4">
    <source>
        <dbReference type="ARBA" id="ARBA00022490"/>
    </source>
</evidence>
<feature type="domain" description="ADF-H" evidence="12">
    <location>
        <begin position="181"/>
        <end position="314"/>
    </location>
</feature>
<dbReference type="PANTHER" id="PTHR13759">
    <property type="entry name" value="TWINFILIN"/>
    <property type="match status" value="1"/>
</dbReference>
<dbReference type="GO" id="GO:0030042">
    <property type="term" value="P:actin filament depolymerization"/>
    <property type="evidence" value="ECO:0007669"/>
    <property type="project" value="TreeGrafter"/>
</dbReference>
<dbReference type="GO" id="GO:0051015">
    <property type="term" value="F:actin filament binding"/>
    <property type="evidence" value="ECO:0007669"/>
    <property type="project" value="TreeGrafter"/>
</dbReference>
<dbReference type="FunFam" id="3.40.20.10:FF:000042">
    <property type="entry name" value="Actin depolymerizing protein"/>
    <property type="match status" value="1"/>
</dbReference>
<dbReference type="AlphaFoldDB" id="A0A8H7VR34"/>
<name>A0A8H7VR34_9FUNG</name>
<evidence type="ECO:0000256" key="7">
    <source>
        <dbReference type="ARBA" id="ARBA00023212"/>
    </source>
</evidence>
<keyword evidence="4" id="KW-0963">Cytoplasm</keyword>
<evidence type="ECO:0000313" key="14">
    <source>
        <dbReference type="Proteomes" id="UP000646827"/>
    </source>
</evidence>
<comment type="similarity">
    <text evidence="3">Belongs to the actin-binding proteins ADF family. Twinfilin subfamily.</text>
</comment>
<evidence type="ECO:0000256" key="6">
    <source>
        <dbReference type="ARBA" id="ARBA00023203"/>
    </source>
</evidence>
<keyword evidence="14" id="KW-1185">Reference proteome</keyword>
<evidence type="ECO:0000256" key="10">
    <source>
        <dbReference type="ARBA" id="ARBA00069496"/>
    </source>
</evidence>
<accession>A0A8H7VR34</accession>
<feature type="domain" description="ADF-H" evidence="12">
    <location>
        <begin position="6"/>
        <end position="140"/>
    </location>
</feature>
<dbReference type="OrthoDB" id="10006997at2759"/>
<comment type="subcellular location">
    <subcellularLocation>
        <location evidence="2">Cytoplasm</location>
        <location evidence="2">Cell cortex</location>
    </subcellularLocation>
    <subcellularLocation>
        <location evidence="1">Cytoplasm</location>
        <location evidence="1">Cytoskeleton</location>
    </subcellularLocation>
</comment>
<evidence type="ECO:0000313" key="13">
    <source>
        <dbReference type="EMBL" id="KAG2228262.1"/>
    </source>
</evidence>
<dbReference type="EMBL" id="JAEPRB010000001">
    <property type="protein sequence ID" value="KAG2228262.1"/>
    <property type="molecule type" value="Genomic_DNA"/>
</dbReference>
<dbReference type="PROSITE" id="PS51263">
    <property type="entry name" value="ADF_H"/>
    <property type="match status" value="2"/>
</dbReference>
<feature type="region of interest" description="Disordered" evidence="11">
    <location>
        <begin position="343"/>
        <end position="418"/>
    </location>
</feature>
<evidence type="ECO:0000256" key="8">
    <source>
        <dbReference type="ARBA" id="ARBA00038532"/>
    </source>
</evidence>
<dbReference type="CDD" id="cd11284">
    <property type="entry name" value="ADF_Twf-C_like"/>
    <property type="match status" value="1"/>
</dbReference>
<dbReference type="SUPFAM" id="SSF55753">
    <property type="entry name" value="Actin depolymerizing proteins"/>
    <property type="match status" value="2"/>
</dbReference>
<dbReference type="CDD" id="cd11285">
    <property type="entry name" value="ADF_Twf-N_like"/>
    <property type="match status" value="1"/>
</dbReference>
<keyword evidence="5" id="KW-0677">Repeat</keyword>
<reference evidence="13 14" key="1">
    <citation type="submission" date="2020-12" db="EMBL/GenBank/DDBJ databases">
        <title>Metabolic potential, ecology and presence of endohyphal bacteria is reflected in genomic diversity of Mucoromycotina.</title>
        <authorList>
            <person name="Muszewska A."/>
            <person name="Okrasinska A."/>
            <person name="Steczkiewicz K."/>
            <person name="Drgas O."/>
            <person name="Orlowska M."/>
            <person name="Perlinska-Lenart U."/>
            <person name="Aleksandrzak-Piekarczyk T."/>
            <person name="Szatraj K."/>
            <person name="Zielenkiewicz U."/>
            <person name="Pilsyk S."/>
            <person name="Malc E."/>
            <person name="Mieczkowski P."/>
            <person name="Kruszewska J.S."/>
            <person name="Biernat P."/>
            <person name="Pawlowska J."/>
        </authorList>
    </citation>
    <scope>NUCLEOTIDE SEQUENCE [LARGE SCALE GENOMIC DNA]</scope>
    <source>
        <strain evidence="13 14">CBS 142.35</strain>
    </source>
</reference>
<dbReference type="Pfam" id="PF00241">
    <property type="entry name" value="Cofilin_ADF"/>
    <property type="match status" value="2"/>
</dbReference>
<dbReference type="PANTHER" id="PTHR13759:SF1">
    <property type="entry name" value="TWINFILIN"/>
    <property type="match status" value="1"/>
</dbReference>
<dbReference type="InterPro" id="IPR029006">
    <property type="entry name" value="ADF-H/Gelsolin-like_dom_sf"/>
</dbReference>
<organism evidence="13 14">
    <name type="scientific">Circinella minor</name>
    <dbReference type="NCBI Taxonomy" id="1195481"/>
    <lineage>
        <taxon>Eukaryota</taxon>
        <taxon>Fungi</taxon>
        <taxon>Fungi incertae sedis</taxon>
        <taxon>Mucoromycota</taxon>
        <taxon>Mucoromycotina</taxon>
        <taxon>Mucoromycetes</taxon>
        <taxon>Mucorales</taxon>
        <taxon>Lichtheimiaceae</taxon>
        <taxon>Circinella</taxon>
    </lineage>
</organism>
<dbReference type="GO" id="GO:0051016">
    <property type="term" value="P:barbed-end actin filament capping"/>
    <property type="evidence" value="ECO:0007669"/>
    <property type="project" value="TreeGrafter"/>
</dbReference>
<dbReference type="SMART" id="SM00102">
    <property type="entry name" value="ADF"/>
    <property type="match status" value="2"/>
</dbReference>
<evidence type="ECO:0000256" key="3">
    <source>
        <dbReference type="ARBA" id="ARBA00009557"/>
    </source>
</evidence>
<comment type="subunit">
    <text evidence="8">Interacts with G-actin; ADP-actin form.</text>
</comment>
<dbReference type="GO" id="GO:0003785">
    <property type="term" value="F:actin monomer binding"/>
    <property type="evidence" value="ECO:0007669"/>
    <property type="project" value="TreeGrafter"/>
</dbReference>
<comment type="function">
    <text evidence="9">Actin-binding protein involved in motile and morphological processes. Inhibits actin polymerization, likely by sequestering G-actin.</text>
</comment>
<evidence type="ECO:0000259" key="12">
    <source>
        <dbReference type="PROSITE" id="PS51263"/>
    </source>
</evidence>
<evidence type="ECO:0000256" key="2">
    <source>
        <dbReference type="ARBA" id="ARBA00004544"/>
    </source>
</evidence>
<dbReference type="InterPro" id="IPR028458">
    <property type="entry name" value="Twinfilin"/>
</dbReference>
<evidence type="ECO:0000256" key="11">
    <source>
        <dbReference type="SAM" id="MobiDB-lite"/>
    </source>
</evidence>
<keyword evidence="6" id="KW-0009">Actin-binding</keyword>
<keyword evidence="7" id="KW-0206">Cytoskeleton</keyword>
<dbReference type="GO" id="GO:0005884">
    <property type="term" value="C:actin filament"/>
    <property type="evidence" value="ECO:0007669"/>
    <property type="project" value="TreeGrafter"/>
</dbReference>
<comment type="caution">
    <text evidence="13">The sequence shown here is derived from an EMBL/GenBank/DDBJ whole genome shotgun (WGS) entry which is preliminary data.</text>
</comment>
<evidence type="ECO:0000256" key="1">
    <source>
        <dbReference type="ARBA" id="ARBA00004245"/>
    </source>
</evidence>
<dbReference type="Proteomes" id="UP000646827">
    <property type="component" value="Unassembled WGS sequence"/>
</dbReference>
<proteinExistence type="inferred from homology"/>
<dbReference type="InterPro" id="IPR002108">
    <property type="entry name" value="ADF-H"/>
</dbReference>
<dbReference type="Gene3D" id="3.40.20.10">
    <property type="entry name" value="Severin"/>
    <property type="match status" value="2"/>
</dbReference>